<reference evidence="3" key="1">
    <citation type="submission" date="2016-12" db="EMBL/GenBank/DDBJ databases">
        <authorList>
            <person name="Gulvik C.A."/>
        </authorList>
    </citation>
    <scope>NUCLEOTIDE SEQUENCE [LARGE SCALE GENOMIC DNA]</scope>
    <source>
        <strain evidence="3">NED12-00049-6B</strain>
    </source>
</reference>
<comment type="caution">
    <text evidence="2">The sequence shown here is derived from an EMBL/GenBank/DDBJ whole genome shotgun (WGS) entry which is preliminary data.</text>
</comment>
<evidence type="ECO:0000256" key="1">
    <source>
        <dbReference type="SAM" id="MobiDB-lite"/>
    </source>
</evidence>
<evidence type="ECO:0000313" key="2">
    <source>
        <dbReference type="EMBL" id="OLF48480.1"/>
    </source>
</evidence>
<evidence type="ECO:0008006" key="4">
    <source>
        <dbReference type="Google" id="ProtNLM"/>
    </source>
</evidence>
<evidence type="ECO:0000313" key="3">
    <source>
        <dbReference type="Proteomes" id="UP000186890"/>
    </source>
</evidence>
<dbReference type="EMBL" id="MSJM01000002">
    <property type="protein sequence ID" value="OLF48480.1"/>
    <property type="molecule type" value="Genomic_DNA"/>
</dbReference>
<sequence>MNDRSMGKIVKDLPSSETNPRNSEGAFVRLSNNSILFAYSRFVGSEAEDEAPSTICGMLSEDDGESFGDSLLLLDYQSEQAINIMSVSLLDLGEAIGLFYLVRESKAKLNMCLRTSSDDVKTWSNRILCTPGETWSQVEPSIFTSPNSPLSIQKNRNHILYAIWNPIPEYNGREKPDTPYFLVVEPLM</sequence>
<proteinExistence type="predicted"/>
<feature type="region of interest" description="Disordered" evidence="1">
    <location>
        <begin position="1"/>
        <end position="24"/>
    </location>
</feature>
<keyword evidence="3" id="KW-1185">Reference proteome</keyword>
<dbReference type="Proteomes" id="UP000186890">
    <property type="component" value="Unassembled WGS sequence"/>
</dbReference>
<name>A0A1Q8E9K3_9STRE</name>
<dbReference type="CDD" id="cd15482">
    <property type="entry name" value="Sialidase_non-viral"/>
    <property type="match status" value="1"/>
</dbReference>
<feature type="compositionally biased region" description="Basic and acidic residues" evidence="1">
    <location>
        <begin position="1"/>
        <end position="11"/>
    </location>
</feature>
<dbReference type="InterPro" id="IPR036278">
    <property type="entry name" value="Sialidase_sf"/>
</dbReference>
<dbReference type="OrthoDB" id="41724at2"/>
<organism evidence="2 3">
    <name type="scientific">Streptococcus cuniculi</name>
    <dbReference type="NCBI Taxonomy" id="1432788"/>
    <lineage>
        <taxon>Bacteria</taxon>
        <taxon>Bacillati</taxon>
        <taxon>Bacillota</taxon>
        <taxon>Bacilli</taxon>
        <taxon>Lactobacillales</taxon>
        <taxon>Streptococcaceae</taxon>
        <taxon>Streptococcus</taxon>
    </lineage>
</organism>
<dbReference type="AlphaFoldDB" id="A0A1Q8E9K3"/>
<accession>A0A1Q8E9K3</accession>
<dbReference type="RefSeq" id="WP_075104202.1">
    <property type="nucleotide sequence ID" value="NZ_MSJM01000002.1"/>
</dbReference>
<gene>
    <name evidence="2" type="ORF">BU202_02365</name>
</gene>
<dbReference type="Gene3D" id="2.120.10.10">
    <property type="match status" value="1"/>
</dbReference>
<dbReference type="SUPFAM" id="SSF50939">
    <property type="entry name" value="Sialidases"/>
    <property type="match status" value="1"/>
</dbReference>
<protein>
    <recommendedName>
        <fullName evidence="4">Exo-alpha-sialidase</fullName>
    </recommendedName>
</protein>